<keyword evidence="9 10" id="KW-0119">Carbohydrate metabolism</keyword>
<organism evidence="13 14">
    <name type="scientific">Rossellomorea aquimaris</name>
    <dbReference type="NCBI Taxonomy" id="189382"/>
    <lineage>
        <taxon>Bacteria</taxon>
        <taxon>Bacillati</taxon>
        <taxon>Bacillota</taxon>
        <taxon>Bacilli</taxon>
        <taxon>Bacillales</taxon>
        <taxon>Bacillaceae</taxon>
        <taxon>Rossellomorea</taxon>
    </lineage>
</organism>
<dbReference type="Gene3D" id="2.60.40.10">
    <property type="entry name" value="Immunoglobulins"/>
    <property type="match status" value="1"/>
</dbReference>
<evidence type="ECO:0000256" key="3">
    <source>
        <dbReference type="ARBA" id="ARBA00004964"/>
    </source>
</evidence>
<dbReference type="GO" id="GO:0043169">
    <property type="term" value="F:cation binding"/>
    <property type="evidence" value="ECO:0007669"/>
    <property type="project" value="InterPro"/>
</dbReference>
<feature type="domain" description="Glycosyl hydrolase family 13 catalytic" evidence="12">
    <location>
        <begin position="152"/>
        <end position="487"/>
    </location>
</feature>
<dbReference type="FunFam" id="3.20.20.80:FF:000003">
    <property type="entry name" value="1,4-alpha-glucan branching enzyme GlgB"/>
    <property type="match status" value="1"/>
</dbReference>
<dbReference type="NCBIfam" id="NF008967">
    <property type="entry name" value="PRK12313.1"/>
    <property type="match status" value="1"/>
</dbReference>
<dbReference type="GO" id="GO:0003844">
    <property type="term" value="F:1,4-alpha-glucan branching enzyme activity"/>
    <property type="evidence" value="ECO:0007669"/>
    <property type="project" value="UniProtKB-UniRule"/>
</dbReference>
<comment type="subunit">
    <text evidence="10">Monomer.</text>
</comment>
<dbReference type="SUPFAM" id="SSF81296">
    <property type="entry name" value="E set domains"/>
    <property type="match status" value="1"/>
</dbReference>
<dbReference type="SMART" id="SM00642">
    <property type="entry name" value="Aamy"/>
    <property type="match status" value="1"/>
</dbReference>
<dbReference type="GO" id="GO:0004553">
    <property type="term" value="F:hydrolase activity, hydrolyzing O-glycosyl compounds"/>
    <property type="evidence" value="ECO:0007669"/>
    <property type="project" value="InterPro"/>
</dbReference>
<dbReference type="AlphaFoldDB" id="A0A366ENS0"/>
<comment type="pathway">
    <text evidence="3 10">Glycan biosynthesis; glycogen biosynthesis.</text>
</comment>
<feature type="active site" description="Nucleophile" evidence="10 11">
    <location>
        <position position="308"/>
    </location>
</feature>
<keyword evidence="8 10" id="KW-0320">Glycogen biosynthesis</keyword>
<dbReference type="GO" id="GO:0005978">
    <property type="term" value="P:glycogen biosynthetic process"/>
    <property type="evidence" value="ECO:0007669"/>
    <property type="project" value="UniProtKB-UniRule"/>
</dbReference>
<comment type="caution">
    <text evidence="13">The sequence shown here is derived from an EMBL/GenBank/DDBJ whole genome shotgun (WGS) entry which is preliminary data.</text>
</comment>
<feature type="active site" description="Proton donor" evidence="10 11">
    <location>
        <position position="351"/>
    </location>
</feature>
<gene>
    <name evidence="10" type="primary">glgB</name>
    <name evidence="13" type="ORF">DET59_107181</name>
</gene>
<dbReference type="SUPFAM" id="SSF51445">
    <property type="entry name" value="(Trans)glycosidases"/>
    <property type="match status" value="1"/>
</dbReference>
<dbReference type="GO" id="GO:0005829">
    <property type="term" value="C:cytosol"/>
    <property type="evidence" value="ECO:0007669"/>
    <property type="project" value="TreeGrafter"/>
</dbReference>
<dbReference type="InterPro" id="IPR006048">
    <property type="entry name" value="A-amylase/branching_C"/>
</dbReference>
<evidence type="ECO:0000256" key="1">
    <source>
        <dbReference type="ARBA" id="ARBA00000826"/>
    </source>
</evidence>
<dbReference type="FunFam" id="2.60.40.1180:FF:000002">
    <property type="entry name" value="1,4-alpha-glucan branching enzyme GlgB"/>
    <property type="match status" value="1"/>
</dbReference>
<evidence type="ECO:0000313" key="13">
    <source>
        <dbReference type="EMBL" id="RBP04028.1"/>
    </source>
</evidence>
<dbReference type="InterPro" id="IPR037439">
    <property type="entry name" value="Branching_enzy"/>
</dbReference>
<evidence type="ECO:0000256" key="7">
    <source>
        <dbReference type="ARBA" id="ARBA00022679"/>
    </source>
</evidence>
<dbReference type="InterPro" id="IPR044143">
    <property type="entry name" value="GlgB_N_E_set_prok"/>
</dbReference>
<dbReference type="Pfam" id="PF02922">
    <property type="entry name" value="CBM_48"/>
    <property type="match status" value="1"/>
</dbReference>
<proteinExistence type="inferred from homology"/>
<dbReference type="NCBIfam" id="TIGR01515">
    <property type="entry name" value="branching_enzym"/>
    <property type="match status" value="1"/>
</dbReference>
<sequence length="619" mass="72026">MNAMTISDYDVFLFHEGNLQQAYQFMGSHVRRDSAGTYTEFCVWAPKARHVSLVGSFNHWNGAGYELTRRNNEGLWTIRIDGDLSGETYKYEITTLSGLKKLKADPYGFASEKRPNTASVVYELQGFSWEDEKWLEDRASSTVYDKPMAIYEVHLGTWKKKAGKFLSYKELAQQLIPHVKEQGFTHIELLPVTEHPFDRSWGYQGTGYYSPTSRYGSPHELMAFVNECHLHNIGVILDWVPGHFCKDAHGLYEFDGSFAYEYGEERDRENYTWGTANFDLGKGEVRSFLISNARFWMDLYHIDGFRIDAVANIIYWANQGELAPNEGALQFLKNLNKAVFEYDSSILMIAEDSTDWPQVTSPVHYGGLGFNYKWNMGWMNDVLKYMETDTSERRHVHSLITFSLLYAYSENYVLPFSHDEVVHGKKSLLNKMPGDYWQKFAQYRLLLSYMMAHPGKKLLFMGSELAPFSEWKDLEELDWHLLDYDFHHKFNSYFKELMHLYKGAEPLFQMDHRSEGFEWVDVDNSEQQIFSFIRNGKEKGDHLVVICNFSPHVYHQYKVGVNKVSSYEEIWNSDDERFGGSHQVNPMPLVVHNESYHGRDGYVEMTIPPYAAVYLKPID</sequence>
<evidence type="ECO:0000256" key="8">
    <source>
        <dbReference type="ARBA" id="ARBA00023056"/>
    </source>
</evidence>
<evidence type="ECO:0000256" key="11">
    <source>
        <dbReference type="PIRSR" id="PIRSR000463-1"/>
    </source>
</evidence>
<dbReference type="PANTHER" id="PTHR43651:SF3">
    <property type="entry name" value="1,4-ALPHA-GLUCAN-BRANCHING ENZYME"/>
    <property type="match status" value="1"/>
</dbReference>
<reference evidence="13 14" key="1">
    <citation type="submission" date="2018-06" db="EMBL/GenBank/DDBJ databases">
        <title>Freshwater and sediment microbial communities from various areas in North America, analyzing microbe dynamics in response to fracking.</title>
        <authorList>
            <person name="Lamendella R."/>
        </authorList>
    </citation>
    <scope>NUCLEOTIDE SEQUENCE [LARGE SCALE GENOMIC DNA]</scope>
    <source>
        <strain evidence="13 14">97B</strain>
    </source>
</reference>
<accession>A0A366ENS0</accession>
<evidence type="ECO:0000259" key="12">
    <source>
        <dbReference type="SMART" id="SM00642"/>
    </source>
</evidence>
<dbReference type="NCBIfam" id="NF003811">
    <property type="entry name" value="PRK05402.1"/>
    <property type="match status" value="1"/>
</dbReference>
<keyword evidence="6 10" id="KW-0328">Glycosyltransferase</keyword>
<dbReference type="InterPro" id="IPR004193">
    <property type="entry name" value="Glyco_hydro_13_N"/>
</dbReference>
<dbReference type="Gene3D" id="3.20.20.80">
    <property type="entry name" value="Glycosidases"/>
    <property type="match status" value="1"/>
</dbReference>
<evidence type="ECO:0000256" key="6">
    <source>
        <dbReference type="ARBA" id="ARBA00022676"/>
    </source>
</evidence>
<dbReference type="PANTHER" id="PTHR43651">
    <property type="entry name" value="1,4-ALPHA-GLUCAN-BRANCHING ENZYME"/>
    <property type="match status" value="1"/>
</dbReference>
<comment type="similarity">
    <text evidence="4 10">Belongs to the glycosyl hydrolase 13 family. GlgB subfamily.</text>
</comment>
<evidence type="ECO:0000256" key="9">
    <source>
        <dbReference type="ARBA" id="ARBA00023277"/>
    </source>
</evidence>
<keyword evidence="5 10" id="KW-0321">Glycogen metabolism</keyword>
<dbReference type="InterPro" id="IPR013783">
    <property type="entry name" value="Ig-like_fold"/>
</dbReference>
<dbReference type="InterPro" id="IPR006407">
    <property type="entry name" value="GlgB"/>
</dbReference>
<dbReference type="RefSeq" id="WP_397540937.1">
    <property type="nucleotide sequence ID" value="NZ_QNRJ01000007.1"/>
</dbReference>
<dbReference type="Proteomes" id="UP000252118">
    <property type="component" value="Unassembled WGS sequence"/>
</dbReference>
<protein>
    <recommendedName>
        <fullName evidence="10">1,4-alpha-glucan branching enzyme GlgB</fullName>
        <ecNumber evidence="10">2.4.1.18</ecNumber>
    </recommendedName>
    <alternativeName>
        <fullName evidence="10">1,4-alpha-D-glucan:1,4-alpha-D-glucan 6-glucosyl-transferase</fullName>
    </alternativeName>
    <alternativeName>
        <fullName evidence="10">Alpha-(1-&gt;4)-glucan branching enzyme</fullName>
    </alternativeName>
    <alternativeName>
        <fullName evidence="10">Glycogen branching enzyme</fullName>
        <shortName evidence="10">BE</shortName>
    </alternativeName>
</protein>
<dbReference type="Pfam" id="PF00128">
    <property type="entry name" value="Alpha-amylase"/>
    <property type="match status" value="1"/>
</dbReference>
<dbReference type="EMBL" id="QNRJ01000007">
    <property type="protein sequence ID" value="RBP04028.1"/>
    <property type="molecule type" value="Genomic_DNA"/>
</dbReference>
<dbReference type="PIRSF" id="PIRSF000463">
    <property type="entry name" value="GlgB"/>
    <property type="match status" value="1"/>
</dbReference>
<dbReference type="InterPro" id="IPR014756">
    <property type="entry name" value="Ig_E-set"/>
</dbReference>
<evidence type="ECO:0000256" key="4">
    <source>
        <dbReference type="ARBA" id="ARBA00009000"/>
    </source>
</evidence>
<evidence type="ECO:0000256" key="5">
    <source>
        <dbReference type="ARBA" id="ARBA00022600"/>
    </source>
</evidence>
<dbReference type="InterPro" id="IPR017853">
    <property type="entry name" value="GH"/>
</dbReference>
<comment type="function">
    <text evidence="2 10">Catalyzes the formation of the alpha-1,6-glucosidic linkages in glycogen by scission of a 1,4-alpha-linked oligosaccharide from growing alpha-1,4-glucan chains and the subsequent attachment of the oligosaccharide to the alpha-1,6 position.</text>
</comment>
<dbReference type="EC" id="2.4.1.18" evidence="10"/>
<dbReference type="CDD" id="cd02855">
    <property type="entry name" value="E_set_GBE_prok_N"/>
    <property type="match status" value="1"/>
</dbReference>
<dbReference type="InterPro" id="IPR013780">
    <property type="entry name" value="Glyco_hydro_b"/>
</dbReference>
<dbReference type="CDD" id="cd11322">
    <property type="entry name" value="AmyAc_Glg_BE"/>
    <property type="match status" value="1"/>
</dbReference>
<comment type="catalytic activity">
    <reaction evidence="1 10">
        <text>Transfers a segment of a (1-&gt;4)-alpha-D-glucan chain to a primary hydroxy group in a similar glucan chain.</text>
        <dbReference type="EC" id="2.4.1.18"/>
    </reaction>
</comment>
<dbReference type="Pfam" id="PF02806">
    <property type="entry name" value="Alpha-amylase_C"/>
    <property type="match status" value="1"/>
</dbReference>
<dbReference type="Gene3D" id="2.60.40.1180">
    <property type="entry name" value="Golgi alpha-mannosidase II"/>
    <property type="match status" value="1"/>
</dbReference>
<dbReference type="SUPFAM" id="SSF51011">
    <property type="entry name" value="Glycosyl hydrolase domain"/>
    <property type="match status" value="1"/>
</dbReference>
<evidence type="ECO:0000256" key="2">
    <source>
        <dbReference type="ARBA" id="ARBA00002953"/>
    </source>
</evidence>
<dbReference type="InterPro" id="IPR006047">
    <property type="entry name" value="GH13_cat_dom"/>
</dbReference>
<name>A0A366ENS0_9BACI</name>
<evidence type="ECO:0000256" key="10">
    <source>
        <dbReference type="HAMAP-Rule" id="MF_00685"/>
    </source>
</evidence>
<evidence type="ECO:0000313" key="14">
    <source>
        <dbReference type="Proteomes" id="UP000252118"/>
    </source>
</evidence>
<dbReference type="HAMAP" id="MF_00685">
    <property type="entry name" value="GlgB"/>
    <property type="match status" value="1"/>
</dbReference>
<keyword evidence="7 10" id="KW-0808">Transferase</keyword>
<dbReference type="UniPathway" id="UPA00164"/>